<accession>A0A9N9Q7E1</accession>
<dbReference type="OrthoDB" id="2849579at2759"/>
<organism evidence="6 7">
    <name type="scientific">Hymenoscyphus albidus</name>
    <dbReference type="NCBI Taxonomy" id="595503"/>
    <lineage>
        <taxon>Eukaryota</taxon>
        <taxon>Fungi</taxon>
        <taxon>Dikarya</taxon>
        <taxon>Ascomycota</taxon>
        <taxon>Pezizomycotina</taxon>
        <taxon>Leotiomycetes</taxon>
        <taxon>Helotiales</taxon>
        <taxon>Helotiaceae</taxon>
        <taxon>Hymenoscyphus</taxon>
    </lineage>
</organism>
<name>A0A9N9Q7E1_9HELO</name>
<evidence type="ECO:0000256" key="1">
    <source>
        <dbReference type="ARBA" id="ARBA00022723"/>
    </source>
</evidence>
<keyword evidence="2 4" id="KW-0863">Zinc-finger</keyword>
<comment type="caution">
    <text evidence="6">The sequence shown here is derived from an EMBL/GenBank/DDBJ whole genome shotgun (WGS) entry which is preliminary data.</text>
</comment>
<keyword evidence="7" id="KW-1185">Reference proteome</keyword>
<dbReference type="Gene3D" id="3.30.40.10">
    <property type="entry name" value="Zinc/RING finger domain, C3HC4 (zinc finger)"/>
    <property type="match status" value="1"/>
</dbReference>
<dbReference type="AlphaFoldDB" id="A0A9N9Q7E1"/>
<evidence type="ECO:0000256" key="3">
    <source>
        <dbReference type="ARBA" id="ARBA00022833"/>
    </source>
</evidence>
<sequence>MLYIYQISKRCLKKNTNFAIFSQPTTIDIIGSNYLLKSKLEKCAATLQPQEHAITALPPRTNAAAICAEKNAQYQCLHNHDLWATLTHTTTTLPNFLCDAQRISNKFHGDYMALFCEIWGLQPADSEYMALLPDTDIEWLSVARASVDLAARSLLEQRFTMFELEETLAECCAQYFGFVETLRFLNDMFERAIYAQAVSKALSRYIVELQLSLDKFKELRKEALLPLVREASPESVPVNFEGCPICDGRDDLVHLACPANHVFCRGCVKEWVKDKDVATCPLDRCAFPRMEFDFPEEAYMEELSRGGEEDQLPTPHWLMILRG</sequence>
<evidence type="ECO:0000256" key="4">
    <source>
        <dbReference type="PROSITE-ProRule" id="PRU00175"/>
    </source>
</evidence>
<dbReference type="Proteomes" id="UP000701801">
    <property type="component" value="Unassembled WGS sequence"/>
</dbReference>
<dbReference type="PROSITE" id="PS50089">
    <property type="entry name" value="ZF_RING_2"/>
    <property type="match status" value="1"/>
</dbReference>
<dbReference type="SUPFAM" id="SSF57850">
    <property type="entry name" value="RING/U-box"/>
    <property type="match status" value="1"/>
</dbReference>
<dbReference type="InterPro" id="IPR018957">
    <property type="entry name" value="Znf_C3HC4_RING-type"/>
</dbReference>
<evidence type="ECO:0000313" key="7">
    <source>
        <dbReference type="Proteomes" id="UP000701801"/>
    </source>
</evidence>
<keyword evidence="1" id="KW-0479">Metal-binding</keyword>
<dbReference type="InterPro" id="IPR013083">
    <property type="entry name" value="Znf_RING/FYVE/PHD"/>
</dbReference>
<dbReference type="GO" id="GO:0008270">
    <property type="term" value="F:zinc ion binding"/>
    <property type="evidence" value="ECO:0007669"/>
    <property type="project" value="UniProtKB-KW"/>
</dbReference>
<feature type="domain" description="RING-type" evidence="5">
    <location>
        <begin position="243"/>
        <end position="284"/>
    </location>
</feature>
<protein>
    <recommendedName>
        <fullName evidence="5">RING-type domain-containing protein</fullName>
    </recommendedName>
</protein>
<evidence type="ECO:0000256" key="2">
    <source>
        <dbReference type="ARBA" id="ARBA00022771"/>
    </source>
</evidence>
<gene>
    <name evidence="6" type="ORF">HYALB_00006063</name>
</gene>
<keyword evidence="3" id="KW-0862">Zinc</keyword>
<dbReference type="EMBL" id="CAJVRM010000673">
    <property type="protein sequence ID" value="CAG8982665.1"/>
    <property type="molecule type" value="Genomic_DNA"/>
</dbReference>
<proteinExistence type="predicted"/>
<dbReference type="Pfam" id="PF00097">
    <property type="entry name" value="zf-C3HC4"/>
    <property type="match status" value="1"/>
</dbReference>
<reference evidence="6" key="1">
    <citation type="submission" date="2021-07" db="EMBL/GenBank/DDBJ databases">
        <authorList>
            <person name="Durling M."/>
        </authorList>
    </citation>
    <scope>NUCLEOTIDE SEQUENCE</scope>
</reference>
<evidence type="ECO:0000313" key="6">
    <source>
        <dbReference type="EMBL" id="CAG8982665.1"/>
    </source>
</evidence>
<dbReference type="InterPro" id="IPR001841">
    <property type="entry name" value="Znf_RING"/>
</dbReference>
<evidence type="ECO:0000259" key="5">
    <source>
        <dbReference type="PROSITE" id="PS50089"/>
    </source>
</evidence>